<evidence type="ECO:0000313" key="2">
    <source>
        <dbReference type="Proteomes" id="UP001302602"/>
    </source>
</evidence>
<feature type="non-terminal residue" evidence="1">
    <location>
        <position position="1"/>
    </location>
</feature>
<dbReference type="RefSeq" id="XP_062643710.1">
    <property type="nucleotide sequence ID" value="XM_062787843.1"/>
</dbReference>
<protein>
    <submittedName>
        <fullName evidence="1">Uncharacterized protein</fullName>
    </submittedName>
</protein>
<dbReference type="GeneID" id="87824613"/>
<dbReference type="EMBL" id="MU853243">
    <property type="protein sequence ID" value="KAK4119937.1"/>
    <property type="molecule type" value="Genomic_DNA"/>
</dbReference>
<accession>A0AAN6TSL8</accession>
<organism evidence="1 2">
    <name type="scientific">Parathielavia appendiculata</name>
    <dbReference type="NCBI Taxonomy" id="2587402"/>
    <lineage>
        <taxon>Eukaryota</taxon>
        <taxon>Fungi</taxon>
        <taxon>Dikarya</taxon>
        <taxon>Ascomycota</taxon>
        <taxon>Pezizomycotina</taxon>
        <taxon>Sordariomycetes</taxon>
        <taxon>Sordariomycetidae</taxon>
        <taxon>Sordariales</taxon>
        <taxon>Chaetomiaceae</taxon>
        <taxon>Parathielavia</taxon>
    </lineage>
</organism>
<evidence type="ECO:0000313" key="1">
    <source>
        <dbReference type="EMBL" id="KAK4119937.1"/>
    </source>
</evidence>
<gene>
    <name evidence="1" type="ORF">N657DRAFT_544362</name>
</gene>
<keyword evidence="2" id="KW-1185">Reference proteome</keyword>
<name>A0AAN6TSL8_9PEZI</name>
<dbReference type="AlphaFoldDB" id="A0AAN6TSL8"/>
<reference evidence="1" key="2">
    <citation type="submission" date="2023-05" db="EMBL/GenBank/DDBJ databases">
        <authorList>
            <consortium name="Lawrence Berkeley National Laboratory"/>
            <person name="Steindorff A."/>
            <person name="Hensen N."/>
            <person name="Bonometti L."/>
            <person name="Westerberg I."/>
            <person name="Brannstrom I.O."/>
            <person name="Guillou S."/>
            <person name="Cros-Aarteil S."/>
            <person name="Calhoun S."/>
            <person name="Haridas S."/>
            <person name="Kuo A."/>
            <person name="Mondo S."/>
            <person name="Pangilinan J."/>
            <person name="Riley R."/>
            <person name="Labutti K."/>
            <person name="Andreopoulos B."/>
            <person name="Lipzen A."/>
            <person name="Chen C."/>
            <person name="Yanf M."/>
            <person name="Daum C."/>
            <person name="Ng V."/>
            <person name="Clum A."/>
            <person name="Ohm R."/>
            <person name="Martin F."/>
            <person name="Silar P."/>
            <person name="Natvig D."/>
            <person name="Lalanne C."/>
            <person name="Gautier V."/>
            <person name="Ament-Velasquez S.L."/>
            <person name="Kruys A."/>
            <person name="Hutchinson M.I."/>
            <person name="Powell A.J."/>
            <person name="Barry K."/>
            <person name="Miller A.N."/>
            <person name="Grigoriev I.V."/>
            <person name="Debuchy R."/>
            <person name="Gladieux P."/>
            <person name="Thoren M.H."/>
            <person name="Johannesson H."/>
        </authorList>
    </citation>
    <scope>NUCLEOTIDE SEQUENCE</scope>
    <source>
        <strain evidence="1">CBS 731.68</strain>
    </source>
</reference>
<proteinExistence type="predicted"/>
<feature type="non-terminal residue" evidence="1">
    <location>
        <position position="116"/>
    </location>
</feature>
<sequence>GAIVLDGGSCESAKAWLPRHPADRCNVRTDLFALGSALQFLITGAESDDDIMRWFHETEPEIERHFRAGELPPADEHACAAVTARCWRQLYTTADQVLADLKAIQAAIARGENPET</sequence>
<comment type="caution">
    <text evidence="1">The sequence shown here is derived from an EMBL/GenBank/DDBJ whole genome shotgun (WGS) entry which is preliminary data.</text>
</comment>
<dbReference type="Proteomes" id="UP001302602">
    <property type="component" value="Unassembled WGS sequence"/>
</dbReference>
<reference evidence="1" key="1">
    <citation type="journal article" date="2023" name="Mol. Phylogenet. Evol.">
        <title>Genome-scale phylogeny and comparative genomics of the fungal order Sordariales.</title>
        <authorList>
            <person name="Hensen N."/>
            <person name="Bonometti L."/>
            <person name="Westerberg I."/>
            <person name="Brannstrom I.O."/>
            <person name="Guillou S."/>
            <person name="Cros-Aarteil S."/>
            <person name="Calhoun S."/>
            <person name="Haridas S."/>
            <person name="Kuo A."/>
            <person name="Mondo S."/>
            <person name="Pangilinan J."/>
            <person name="Riley R."/>
            <person name="LaButti K."/>
            <person name="Andreopoulos B."/>
            <person name="Lipzen A."/>
            <person name="Chen C."/>
            <person name="Yan M."/>
            <person name="Daum C."/>
            <person name="Ng V."/>
            <person name="Clum A."/>
            <person name="Steindorff A."/>
            <person name="Ohm R.A."/>
            <person name="Martin F."/>
            <person name="Silar P."/>
            <person name="Natvig D.O."/>
            <person name="Lalanne C."/>
            <person name="Gautier V."/>
            <person name="Ament-Velasquez S.L."/>
            <person name="Kruys A."/>
            <person name="Hutchinson M.I."/>
            <person name="Powell A.J."/>
            <person name="Barry K."/>
            <person name="Miller A.N."/>
            <person name="Grigoriev I.V."/>
            <person name="Debuchy R."/>
            <person name="Gladieux P."/>
            <person name="Hiltunen Thoren M."/>
            <person name="Johannesson H."/>
        </authorList>
    </citation>
    <scope>NUCLEOTIDE SEQUENCE</scope>
    <source>
        <strain evidence="1">CBS 731.68</strain>
    </source>
</reference>